<reference evidence="7 11" key="4">
    <citation type="submission" date="2018-08" db="EMBL/GenBank/DDBJ databases">
        <title>Recombination of ecologically and evolutionarily significant loci maintains genetic cohesion in the Pseudomonas syringae species complex.</title>
        <authorList>
            <person name="Dillon M."/>
            <person name="Thakur S."/>
            <person name="Almeida R.N.D."/>
            <person name="Weir B.S."/>
            <person name="Guttman D.S."/>
        </authorList>
    </citation>
    <scope>NUCLEOTIDE SEQUENCE [LARGE SCALE GENOMIC DNA]</scope>
    <source>
        <strain evidence="7 11">ICMP 19074</strain>
    </source>
</reference>
<evidence type="ECO:0000256" key="2">
    <source>
        <dbReference type="ARBA" id="ARBA00007703"/>
    </source>
</evidence>
<dbReference type="InterPro" id="IPR036679">
    <property type="entry name" value="FlgN-like_sf"/>
</dbReference>
<evidence type="ECO:0000313" key="7">
    <source>
        <dbReference type="EMBL" id="RMQ24987.1"/>
    </source>
</evidence>
<dbReference type="RefSeq" id="WP_003382690.1">
    <property type="nucleotide sequence ID" value="NZ_AP019411.1"/>
</dbReference>
<keyword evidence="3" id="KW-1005">Bacterial flagellum biogenesis</keyword>
<dbReference type="EMBL" id="CP024712">
    <property type="protein sequence ID" value="ATV17250.1"/>
    <property type="molecule type" value="Genomic_DNA"/>
</dbReference>
<dbReference type="Proteomes" id="UP000273140">
    <property type="component" value="Unassembled WGS sequence"/>
</dbReference>
<dbReference type="EMBL" id="RBRB01000395">
    <property type="protein sequence ID" value="RMQ24987.1"/>
    <property type="molecule type" value="Genomic_DNA"/>
</dbReference>
<dbReference type="Proteomes" id="UP000248291">
    <property type="component" value="Unassembled WGS sequence"/>
</dbReference>
<dbReference type="GeneID" id="61789650"/>
<protein>
    <submittedName>
        <fullName evidence="5">Flagellar biosynthesis/type III secretory pathway chaperone</fullName>
    </submittedName>
    <submittedName>
        <fullName evidence="4">Flagellar protein FlgN</fullName>
    </submittedName>
</protein>
<dbReference type="Proteomes" id="UP000230024">
    <property type="component" value="Chromosome"/>
</dbReference>
<dbReference type="Pfam" id="PF05130">
    <property type="entry name" value="FlgN"/>
    <property type="match status" value="1"/>
</dbReference>
<dbReference type="Gene3D" id="1.20.58.300">
    <property type="entry name" value="FlgN-like"/>
    <property type="match status" value="1"/>
</dbReference>
<evidence type="ECO:0000313" key="4">
    <source>
        <dbReference type="EMBL" id="ATV17250.1"/>
    </source>
</evidence>
<evidence type="ECO:0000256" key="1">
    <source>
        <dbReference type="ARBA" id="ARBA00002397"/>
    </source>
</evidence>
<keyword evidence="5" id="KW-0966">Cell projection</keyword>
<keyword evidence="5" id="KW-0969">Cilium</keyword>
<gene>
    <name evidence="7" type="ORF">ALQ07_01653</name>
    <name evidence="4" type="ORF">CT122_10540</name>
    <name evidence="5" type="ORF">KPSA1_04900</name>
    <name evidence="6" type="ORF">KPSA3_02553</name>
</gene>
<reference evidence="4 8" key="1">
    <citation type="submission" date="2017-11" db="EMBL/GenBank/DDBJ databases">
        <title>Complete DNA Sequence of Pseudomonas syringae pv. actinidiae, biovar 5 (Psa5).</title>
        <authorList>
            <person name="Butler M."/>
            <person name="Taiaroa G."/>
            <person name="Sumpter N."/>
            <person name="Poulter R."/>
        </authorList>
    </citation>
    <scope>NUCLEOTIDE SEQUENCE [LARGE SCALE GENOMIC DNA]</scope>
    <source>
        <strain evidence="4 8">MAFF212063</strain>
    </source>
</reference>
<proteinExistence type="inferred from homology"/>
<dbReference type="InterPro" id="IPR007809">
    <property type="entry name" value="FlgN-like"/>
</dbReference>
<dbReference type="AlphaFoldDB" id="A0A0K8M366"/>
<evidence type="ECO:0000313" key="5">
    <source>
        <dbReference type="EMBL" id="GBH11459.1"/>
    </source>
</evidence>
<sequence length="155" mass="16954">MQDTTLLQMITDDMVSARQLLELLQAESLILHGRDMGEMEQVLAQKQALVILLDQHGRKRSQVLAGMGLPANRSGLQQLASQSEVGEQLLTSSDELNALINECQTLNDQNGSLIQLQQISTAHQLRILNGGETPTLYDARGSTALRAKPRPLSQA</sequence>
<reference evidence="5 9" key="2">
    <citation type="submission" date="2018-04" db="EMBL/GenBank/DDBJ databases">
        <title>Draft genome sequence of Pseudomonas syringae pv. actinidiae biovar 1 strains isolated from kiwifruit in Kagawa prefecture.</title>
        <authorList>
            <person name="Tabuchi M."/>
            <person name="Saito M."/>
            <person name="Fujiwara S."/>
            <person name="Sasa N."/>
            <person name="Akimitsu K."/>
            <person name="Gomi K."/>
            <person name="Konishi-Sugita S."/>
            <person name="Hamano K."/>
            <person name="Kataoka I."/>
        </authorList>
    </citation>
    <scope>NUCLEOTIDE SEQUENCE [LARGE SCALE GENOMIC DNA]</scope>
    <source>
        <strain evidence="5 9">MAFF212206</strain>
    </source>
</reference>
<keyword evidence="5" id="KW-0282">Flagellum</keyword>
<comment type="similarity">
    <text evidence="2">Belongs to the FlgN family.</text>
</comment>
<name>A0A0K8M366_PSESF</name>
<organism evidence="5 9">
    <name type="scientific">Pseudomonas syringae pv. actinidiae</name>
    <dbReference type="NCBI Taxonomy" id="103796"/>
    <lineage>
        <taxon>Bacteria</taxon>
        <taxon>Pseudomonadati</taxon>
        <taxon>Pseudomonadota</taxon>
        <taxon>Gammaproteobacteria</taxon>
        <taxon>Pseudomonadales</taxon>
        <taxon>Pseudomonadaceae</taxon>
        <taxon>Pseudomonas</taxon>
        <taxon>Pseudomonas syringae</taxon>
    </lineage>
</organism>
<comment type="function">
    <text evidence="1">Required for the efficient initiation of filament assembly.</text>
</comment>
<dbReference type="GO" id="GO:0044780">
    <property type="term" value="P:bacterial-type flagellum assembly"/>
    <property type="evidence" value="ECO:0007669"/>
    <property type="project" value="InterPro"/>
</dbReference>
<dbReference type="SUPFAM" id="SSF140566">
    <property type="entry name" value="FlgN-like"/>
    <property type="match status" value="1"/>
</dbReference>
<evidence type="ECO:0000313" key="6">
    <source>
        <dbReference type="EMBL" id="GBH16600.1"/>
    </source>
</evidence>
<evidence type="ECO:0000313" key="8">
    <source>
        <dbReference type="Proteomes" id="UP000230024"/>
    </source>
</evidence>
<reference evidence="6 10" key="3">
    <citation type="submission" date="2018-04" db="EMBL/GenBank/DDBJ databases">
        <title>Draft genome sequence of Pseudomonas syringae pv. actinidiae biovar 3 strains isolated from kiwifruit in Kagawa prefecture.</title>
        <authorList>
            <person name="Tabuchi M."/>
            <person name="Saito M."/>
            <person name="Fujiwara S."/>
            <person name="Sasa N."/>
            <person name="Akimitsu K."/>
            <person name="Gomi K."/>
            <person name="Konishi-Sugita S."/>
            <person name="Hamano K."/>
            <person name="Kataoka I."/>
        </authorList>
    </citation>
    <scope>NUCLEOTIDE SEQUENCE [LARGE SCALE GENOMIC DNA]</scope>
    <source>
        <strain evidence="6 10">MAFF212211</strain>
    </source>
</reference>
<evidence type="ECO:0000313" key="10">
    <source>
        <dbReference type="Proteomes" id="UP000248291"/>
    </source>
</evidence>
<dbReference type="EMBL" id="BGKA01000087">
    <property type="protein sequence ID" value="GBH16600.1"/>
    <property type="molecule type" value="Genomic_DNA"/>
</dbReference>
<dbReference type="Proteomes" id="UP000247480">
    <property type="component" value="Unassembled WGS sequence"/>
</dbReference>
<accession>A0A0K8M366</accession>
<evidence type="ECO:0000256" key="3">
    <source>
        <dbReference type="ARBA" id="ARBA00022795"/>
    </source>
</evidence>
<dbReference type="EMBL" id="BGJZ01000241">
    <property type="protein sequence ID" value="GBH11459.1"/>
    <property type="molecule type" value="Genomic_DNA"/>
</dbReference>
<evidence type="ECO:0000313" key="9">
    <source>
        <dbReference type="Proteomes" id="UP000247480"/>
    </source>
</evidence>
<evidence type="ECO:0000313" key="11">
    <source>
        <dbReference type="Proteomes" id="UP000273140"/>
    </source>
</evidence>